<dbReference type="Pfam" id="PF13177">
    <property type="entry name" value="DNA_pol3_delta2"/>
    <property type="match status" value="1"/>
</dbReference>
<reference evidence="1 2" key="1">
    <citation type="journal article" date="2014" name="Genome Announc.">
        <title>Draft Genome Sequences of Two Vibrionaceae Species, Vibrio ponticus C121 and Photobacterium aphoticum C119, Isolated as Coral Reef Microbiota.</title>
        <authorList>
            <person name="Al-saari N."/>
            <person name="Meirelles P.M."/>
            <person name="Mino S."/>
            <person name="Suda W."/>
            <person name="Oshima K."/>
            <person name="Hattori M."/>
            <person name="Ohkuma M."/>
            <person name="Thompson F.L."/>
            <person name="Gomez-Gil B."/>
            <person name="Sawabe T."/>
            <person name="Sawabe T."/>
        </authorList>
    </citation>
    <scope>NUCLEOTIDE SEQUENCE [LARGE SCALE GENOMIC DNA]</scope>
    <source>
        <strain evidence="1 2">JCM 19237</strain>
    </source>
</reference>
<keyword evidence="1" id="KW-0808">Transferase</keyword>
<evidence type="ECO:0000313" key="1">
    <source>
        <dbReference type="EMBL" id="GAL04920.1"/>
    </source>
</evidence>
<proteinExistence type="predicted"/>
<dbReference type="SUPFAM" id="SSF52540">
    <property type="entry name" value="P-loop containing nucleoside triphosphate hydrolases"/>
    <property type="match status" value="1"/>
</dbReference>
<dbReference type="Proteomes" id="UP000029227">
    <property type="component" value="Unassembled WGS sequence"/>
</dbReference>
<organism evidence="1 2">
    <name type="scientific">Photobacterium aphoticum</name>
    <dbReference type="NCBI Taxonomy" id="754436"/>
    <lineage>
        <taxon>Bacteria</taxon>
        <taxon>Pseudomonadati</taxon>
        <taxon>Pseudomonadota</taxon>
        <taxon>Gammaproteobacteria</taxon>
        <taxon>Vibrionales</taxon>
        <taxon>Vibrionaceae</taxon>
        <taxon>Photobacterium</taxon>
    </lineage>
</organism>
<protein>
    <submittedName>
        <fullName evidence="1">DNA polymerase III delta prime subunit</fullName>
        <ecNumber evidence="1">2.7.7.7</ecNumber>
    </submittedName>
</protein>
<name>A0A090QP26_9GAMM</name>
<keyword evidence="1" id="KW-0548">Nucleotidyltransferase</keyword>
<dbReference type="EC" id="2.7.7.7" evidence="1"/>
<gene>
    <name evidence="1" type="ORF">JCM19237_4286</name>
</gene>
<sequence length="101" mass="11039">MQNWQQLLEQGRLHHAILLVAPQGSGRDVLAKQLAQTVLCQNGVTEPCGMCHSCRLFAAGTHPDFHLLAPVQEGKSIGLMQCANVTAGRWKPHSWAPSVLF</sequence>
<evidence type="ECO:0000313" key="2">
    <source>
        <dbReference type="Proteomes" id="UP000029227"/>
    </source>
</evidence>
<dbReference type="Gene3D" id="3.40.50.300">
    <property type="entry name" value="P-loop containing nucleotide triphosphate hydrolases"/>
    <property type="match status" value="1"/>
</dbReference>
<dbReference type="AlphaFoldDB" id="A0A090QP26"/>
<accession>A0A090QP26</accession>
<dbReference type="InterPro" id="IPR027417">
    <property type="entry name" value="P-loop_NTPase"/>
</dbReference>
<dbReference type="STRING" id="754436.JCM19237_4286"/>
<comment type="caution">
    <text evidence="1">The sequence shown here is derived from an EMBL/GenBank/DDBJ whole genome shotgun (WGS) entry which is preliminary data.</text>
</comment>
<dbReference type="GO" id="GO:0003887">
    <property type="term" value="F:DNA-directed DNA polymerase activity"/>
    <property type="evidence" value="ECO:0007669"/>
    <property type="project" value="UniProtKB-EC"/>
</dbReference>
<dbReference type="eggNOG" id="COG0470">
    <property type="taxonomic scope" value="Bacteria"/>
</dbReference>
<dbReference type="EMBL" id="BBMN01000005">
    <property type="protein sequence ID" value="GAL04920.1"/>
    <property type="molecule type" value="Genomic_DNA"/>
</dbReference>